<dbReference type="AlphaFoldDB" id="A0AA39FSQ0"/>
<evidence type="ECO:0000313" key="2">
    <source>
        <dbReference type="Proteomes" id="UP001168972"/>
    </source>
</evidence>
<accession>A0AA39FSQ0</accession>
<reference evidence="1" key="2">
    <citation type="submission" date="2023-03" db="EMBL/GenBank/DDBJ databases">
        <authorList>
            <person name="Inwood S.N."/>
            <person name="Skelly J.G."/>
            <person name="Guhlin J."/>
            <person name="Harrop T.W.R."/>
            <person name="Goldson S.G."/>
            <person name="Dearden P.K."/>
        </authorList>
    </citation>
    <scope>NUCLEOTIDE SEQUENCE</scope>
    <source>
        <strain evidence="1">Lincoln</strain>
        <tissue evidence="1">Whole body</tissue>
    </source>
</reference>
<comment type="caution">
    <text evidence="1">The sequence shown here is derived from an EMBL/GenBank/DDBJ whole genome shotgun (WGS) entry which is preliminary data.</text>
</comment>
<keyword evidence="2" id="KW-1185">Reference proteome</keyword>
<proteinExistence type="predicted"/>
<dbReference type="Proteomes" id="UP001168972">
    <property type="component" value="Unassembled WGS sequence"/>
</dbReference>
<evidence type="ECO:0000313" key="1">
    <source>
        <dbReference type="EMBL" id="KAK0174978.1"/>
    </source>
</evidence>
<protein>
    <submittedName>
        <fullName evidence="1">Uncharacterized protein</fullName>
    </submittedName>
</protein>
<organism evidence="1 2">
    <name type="scientific">Microctonus hyperodae</name>
    <name type="common">Parasitoid wasp</name>
    <dbReference type="NCBI Taxonomy" id="165561"/>
    <lineage>
        <taxon>Eukaryota</taxon>
        <taxon>Metazoa</taxon>
        <taxon>Ecdysozoa</taxon>
        <taxon>Arthropoda</taxon>
        <taxon>Hexapoda</taxon>
        <taxon>Insecta</taxon>
        <taxon>Pterygota</taxon>
        <taxon>Neoptera</taxon>
        <taxon>Endopterygota</taxon>
        <taxon>Hymenoptera</taxon>
        <taxon>Apocrita</taxon>
        <taxon>Ichneumonoidea</taxon>
        <taxon>Braconidae</taxon>
        <taxon>Euphorinae</taxon>
        <taxon>Microctonus</taxon>
    </lineage>
</organism>
<sequence length="129" mass="15167">MKHVTRLIIADTSNDLMITTWERINNGSMQCVNGFLKISHLIANKKLHNHCASQVSAKFKEQQHQRNHRRECRQPNIVGDDIAIDDNRIQWNNATTVFNNRIKTEIIRNLEYIDLFTFFWTLIKCSSIL</sequence>
<gene>
    <name evidence="1" type="ORF">PV327_008764</name>
</gene>
<name>A0AA39FSQ0_MICHY</name>
<dbReference type="EMBL" id="JAQQBR010000005">
    <property type="protein sequence ID" value="KAK0174978.1"/>
    <property type="molecule type" value="Genomic_DNA"/>
</dbReference>
<reference evidence="1" key="1">
    <citation type="journal article" date="2023" name="bioRxiv">
        <title>Scaffold-level genome assemblies of two parasitoid biocontrol wasps reveal the parthenogenesis mechanism and an associated novel virus.</title>
        <authorList>
            <person name="Inwood S."/>
            <person name="Skelly J."/>
            <person name="Guhlin J."/>
            <person name="Harrop T."/>
            <person name="Goldson S."/>
            <person name="Dearden P."/>
        </authorList>
    </citation>
    <scope>NUCLEOTIDE SEQUENCE</scope>
    <source>
        <strain evidence="1">Lincoln</strain>
        <tissue evidence="1">Whole body</tissue>
    </source>
</reference>